<dbReference type="Proteomes" id="UP000018201">
    <property type="component" value="Unassembled WGS sequence"/>
</dbReference>
<reference evidence="1" key="1">
    <citation type="submission" date="2013-10" db="EMBL/GenBank/DDBJ databases">
        <title>Genomic analysis of the causative agents of coccidiosis in chickens.</title>
        <authorList>
            <person name="Reid A.J."/>
            <person name="Blake D."/>
            <person name="Billington K."/>
            <person name="Browne H."/>
            <person name="Dunn M."/>
            <person name="Hung S."/>
            <person name="Kawahara F."/>
            <person name="Miranda-Saavedra D."/>
            <person name="Mourier T."/>
            <person name="Nagra H."/>
            <person name="Otto T.D."/>
            <person name="Rawlings N."/>
            <person name="Sanchez A."/>
            <person name="Sanders M."/>
            <person name="Subramaniam C."/>
            <person name="Tay Y."/>
            <person name="Dear P."/>
            <person name="Doerig C."/>
            <person name="Gruber A."/>
            <person name="Parkinson J."/>
            <person name="Shirley M."/>
            <person name="Wan K.L."/>
            <person name="Berriman M."/>
            <person name="Tomley F."/>
            <person name="Pain A."/>
        </authorList>
    </citation>
    <scope>NUCLEOTIDE SEQUENCE [LARGE SCALE GENOMIC DNA]</scope>
    <source>
        <strain evidence="1">Houghton</strain>
    </source>
</reference>
<protein>
    <submittedName>
        <fullName evidence="1">Uncharacterized protein</fullName>
    </submittedName>
</protein>
<sequence length="627" mass="66284">MLGDCVRQQDTQAEFMQRLAALVPSHLLGGHHQAPWQQQQLQQQQDTFPASTAEEVHAILRSLVPQALAVSPFLSLKGPNSLLFAFIFDGFLQSWQAWGLQPQHQQQQQETDAVMEVLAAQTSCARSSLLHLLSPLVSQSTCGAQRLGVGSSGSTECVSQQQLQQQGDTAELLVLQCWLFVCECGLHAFAAALSWGSKEALKQQVQQDGGCFFGLPYAALQRWQHLVAAAAAFLQTNTNPPHPLAGATLSSFLDYPEVLTALQQHCFPSALARWGPQDYPEVLTALQQHCFPSASAAAAAASVLSLGEAAAAEEEACSTSCIAIMLLYIIAKMHGIPYFREALHDCLPEKASLDFPFSPVSPSLLLQAATPHPAALLAADVADPLNRAIAASSCGTTATGTPVAAGAAAAAIAAAAAEADGEALQLFLTNEPLAGISAAICSLINFFFANEEDSSPDSSAPCGDFSPTADDVPADAAAAAAGTAAVIVGEDIADMGADTAAFLSLERSCVAPPRLSEALLDSYYLCVVQNPLKLLLQLPARILQQLLAANLLQPILNLLLFKLEVYARMGAPTLAGMAPPPIAAEEVIQLQVPIHLATTLHRNEARDNISPCLVTHANEYACIFRSC</sequence>
<evidence type="ECO:0000313" key="2">
    <source>
        <dbReference type="Proteomes" id="UP000018201"/>
    </source>
</evidence>
<dbReference type="VEuPathDB" id="ToxoDB:EPH_0010770"/>
<accession>U6GQI6</accession>
<dbReference type="OrthoDB" id="354262at2759"/>
<dbReference type="EMBL" id="HG692327">
    <property type="protein sequence ID" value="CDI82486.1"/>
    <property type="molecule type" value="Genomic_DNA"/>
</dbReference>
<organism evidence="1 2">
    <name type="scientific">Eimeria praecox</name>
    <dbReference type="NCBI Taxonomy" id="51316"/>
    <lineage>
        <taxon>Eukaryota</taxon>
        <taxon>Sar</taxon>
        <taxon>Alveolata</taxon>
        <taxon>Apicomplexa</taxon>
        <taxon>Conoidasida</taxon>
        <taxon>Coccidia</taxon>
        <taxon>Eucoccidiorida</taxon>
        <taxon>Eimeriorina</taxon>
        <taxon>Eimeriidae</taxon>
        <taxon>Eimeria</taxon>
    </lineage>
</organism>
<proteinExistence type="predicted"/>
<keyword evidence="2" id="KW-1185">Reference proteome</keyword>
<name>U6GQI6_9EIME</name>
<dbReference type="AlphaFoldDB" id="U6GQI6"/>
<evidence type="ECO:0000313" key="1">
    <source>
        <dbReference type="EMBL" id="CDI82486.1"/>
    </source>
</evidence>
<gene>
    <name evidence="1" type="ORF">EPH_0010770</name>
</gene>
<reference evidence="1" key="2">
    <citation type="submission" date="2013-10" db="EMBL/GenBank/DDBJ databases">
        <authorList>
            <person name="Aslett M."/>
        </authorList>
    </citation>
    <scope>NUCLEOTIDE SEQUENCE [LARGE SCALE GENOMIC DNA]</scope>
    <source>
        <strain evidence="1">Houghton</strain>
    </source>
</reference>